<reference evidence="1 2" key="1">
    <citation type="journal article" date="2015" name="Genome Biol.">
        <title>Comparative genomics of Steinernema reveals deeply conserved gene regulatory networks.</title>
        <authorList>
            <person name="Dillman A.R."/>
            <person name="Macchietto M."/>
            <person name="Porter C.F."/>
            <person name="Rogers A."/>
            <person name="Williams B."/>
            <person name="Antoshechkin I."/>
            <person name="Lee M.M."/>
            <person name="Goodwin Z."/>
            <person name="Lu X."/>
            <person name="Lewis E.E."/>
            <person name="Goodrich-Blair H."/>
            <person name="Stock S.P."/>
            <person name="Adams B.J."/>
            <person name="Sternberg P.W."/>
            <person name="Mortazavi A."/>
        </authorList>
    </citation>
    <scope>NUCLEOTIDE SEQUENCE [LARGE SCALE GENOMIC DNA]</scope>
    <source>
        <strain evidence="1 2">ALL</strain>
    </source>
</reference>
<sequence>MQQNAVAKDKRSTREETLTTRNSILIGILSDWNRRYFCTLGTFFRCDVSEEDGKLELRGFREVPYYGKDGNLVFQKLANLFFVVVRMNWSSWIKLLSRAQLPSCATAVMELTPFRLVF</sequence>
<proteinExistence type="predicted"/>
<dbReference type="AlphaFoldDB" id="A0A4U5M7B7"/>
<accession>A0A4U5M7B7</accession>
<reference evidence="1 2" key="2">
    <citation type="journal article" date="2019" name="G3 (Bethesda)">
        <title>Hybrid Assembly of the Genome of the Entomopathogenic Nematode Steinernema carpocapsae Identifies the X-Chromosome.</title>
        <authorList>
            <person name="Serra L."/>
            <person name="Macchietto M."/>
            <person name="Macias-Munoz A."/>
            <person name="McGill C.J."/>
            <person name="Rodriguez I.M."/>
            <person name="Rodriguez B."/>
            <person name="Murad R."/>
            <person name="Mortazavi A."/>
        </authorList>
    </citation>
    <scope>NUCLEOTIDE SEQUENCE [LARGE SCALE GENOMIC DNA]</scope>
    <source>
        <strain evidence="1 2">ALL</strain>
    </source>
</reference>
<evidence type="ECO:0000313" key="2">
    <source>
        <dbReference type="Proteomes" id="UP000298663"/>
    </source>
</evidence>
<name>A0A4U5M7B7_STECR</name>
<gene>
    <name evidence="1" type="ORF">L596_025280</name>
</gene>
<evidence type="ECO:0000313" key="1">
    <source>
        <dbReference type="EMBL" id="TKR64801.1"/>
    </source>
</evidence>
<dbReference type="Proteomes" id="UP000298663">
    <property type="component" value="Unassembled WGS sequence"/>
</dbReference>
<keyword evidence="2" id="KW-1185">Reference proteome</keyword>
<organism evidence="1 2">
    <name type="scientific">Steinernema carpocapsae</name>
    <name type="common">Entomopathogenic nematode</name>
    <dbReference type="NCBI Taxonomy" id="34508"/>
    <lineage>
        <taxon>Eukaryota</taxon>
        <taxon>Metazoa</taxon>
        <taxon>Ecdysozoa</taxon>
        <taxon>Nematoda</taxon>
        <taxon>Chromadorea</taxon>
        <taxon>Rhabditida</taxon>
        <taxon>Tylenchina</taxon>
        <taxon>Panagrolaimomorpha</taxon>
        <taxon>Strongyloidoidea</taxon>
        <taxon>Steinernematidae</taxon>
        <taxon>Steinernema</taxon>
    </lineage>
</organism>
<comment type="caution">
    <text evidence="1">The sequence shown here is derived from an EMBL/GenBank/DDBJ whole genome shotgun (WGS) entry which is preliminary data.</text>
</comment>
<dbReference type="EMBL" id="AZBU02000009">
    <property type="protein sequence ID" value="TKR64801.1"/>
    <property type="molecule type" value="Genomic_DNA"/>
</dbReference>
<protein>
    <submittedName>
        <fullName evidence="1">Uncharacterized protein</fullName>
    </submittedName>
</protein>